<reference evidence="2 3" key="1">
    <citation type="submission" date="2019-07" db="EMBL/GenBank/DDBJ databases">
        <title>Rhodococcus cavernicolus sp. nov., isolated from a cave.</title>
        <authorList>
            <person name="Lee S.D."/>
        </authorList>
    </citation>
    <scope>NUCLEOTIDE SEQUENCE [LARGE SCALE GENOMIC DNA]</scope>
    <source>
        <strain evidence="2 3">C1-24</strain>
    </source>
</reference>
<dbReference type="GO" id="GO:0016491">
    <property type="term" value="F:oxidoreductase activity"/>
    <property type="evidence" value="ECO:0007669"/>
    <property type="project" value="InterPro"/>
</dbReference>
<accession>A0A5A7S5G9</accession>
<keyword evidence="3" id="KW-1185">Reference proteome</keyword>
<dbReference type="Pfam" id="PF09995">
    <property type="entry name" value="MPAB_Lcp_cat"/>
    <property type="match status" value="1"/>
</dbReference>
<dbReference type="InterPro" id="IPR046366">
    <property type="entry name" value="MPAB"/>
</dbReference>
<protein>
    <submittedName>
        <fullName evidence="2">DUF2236 domain-containing protein</fullName>
    </submittedName>
</protein>
<comment type="caution">
    <text evidence="2">The sequence shown here is derived from an EMBL/GenBank/DDBJ whole genome shotgun (WGS) entry which is preliminary data.</text>
</comment>
<dbReference type="AlphaFoldDB" id="A0A5A7S5G9"/>
<evidence type="ECO:0000313" key="2">
    <source>
        <dbReference type="EMBL" id="KAA0016769.1"/>
    </source>
</evidence>
<dbReference type="PANTHER" id="PTHR36124">
    <property type="match status" value="1"/>
</dbReference>
<sequence length="293" mass="32587">MRGLASRRWARDSIAALDPVADNERITHLSAEVRYGDPMLTAALYTVAFCRQMAVPSIAKVVHRGGRGPIMRDTRKRNDDTMVFFGEFMRSGYSSDRGRAAIERLNRIHAPFPITNDQSLYTLASLAFEADRIPARFGVKLLSRNEMEANYRFWCGVGTAMGLHDIPPTYDEFSAWAREYERANWAYSPGGSAVARTMIDDYAARWLPSRLRFLARTFVATLCDDELLDTLELRKPSRSARACTGIALRAYTIGRRALPTRPIGRGAIITVRCTGVARTSPTSGTAGALSNLL</sequence>
<dbReference type="EMBL" id="VLNY01000025">
    <property type="protein sequence ID" value="KAA0016769.1"/>
    <property type="molecule type" value="Genomic_DNA"/>
</dbReference>
<dbReference type="RefSeq" id="WP_149433149.1">
    <property type="nucleotide sequence ID" value="NZ_VLNY01000025.1"/>
</dbReference>
<evidence type="ECO:0000259" key="1">
    <source>
        <dbReference type="Pfam" id="PF09995"/>
    </source>
</evidence>
<gene>
    <name evidence="2" type="ORF">FOY51_25845</name>
</gene>
<evidence type="ECO:0000313" key="3">
    <source>
        <dbReference type="Proteomes" id="UP000322244"/>
    </source>
</evidence>
<dbReference type="PANTHER" id="PTHR36124:SF1">
    <property type="entry name" value="ER-BOUND OXYGENASE MPAB_MPAB'_RUBBER OXYGENASE CATALYTIC DOMAIN-CONTAINING PROTEIN"/>
    <property type="match status" value="1"/>
</dbReference>
<feature type="domain" description="ER-bound oxygenase mpaB/mpaB'/Rubber oxygenase catalytic" evidence="1">
    <location>
        <begin position="42"/>
        <end position="242"/>
    </location>
</feature>
<dbReference type="Proteomes" id="UP000322244">
    <property type="component" value="Unassembled WGS sequence"/>
</dbReference>
<dbReference type="InterPro" id="IPR018713">
    <property type="entry name" value="MPAB/Lcp_cat_dom"/>
</dbReference>
<dbReference type="OrthoDB" id="9812943at2"/>
<name>A0A5A7S5G9_9NOCA</name>
<proteinExistence type="predicted"/>
<organism evidence="2 3">
    <name type="scientific">Antrihabitans cavernicola</name>
    <dbReference type="NCBI Taxonomy" id="2495913"/>
    <lineage>
        <taxon>Bacteria</taxon>
        <taxon>Bacillati</taxon>
        <taxon>Actinomycetota</taxon>
        <taxon>Actinomycetes</taxon>
        <taxon>Mycobacteriales</taxon>
        <taxon>Nocardiaceae</taxon>
        <taxon>Antrihabitans</taxon>
    </lineage>
</organism>